<keyword evidence="3" id="KW-1133">Transmembrane helix</keyword>
<dbReference type="InterPro" id="IPR014710">
    <property type="entry name" value="RmlC-like_jellyroll"/>
</dbReference>
<dbReference type="OrthoDB" id="417811at2759"/>
<proteinExistence type="predicted"/>
<dbReference type="Pfam" id="PF00023">
    <property type="entry name" value="Ank"/>
    <property type="match status" value="1"/>
</dbReference>
<dbReference type="InterPro" id="IPR002110">
    <property type="entry name" value="Ankyrin_rpt"/>
</dbReference>
<dbReference type="InterPro" id="IPR050818">
    <property type="entry name" value="KCNH_animal-type"/>
</dbReference>
<keyword evidence="1" id="KW-0040">ANK repeat</keyword>
<name>C5KU08_PERM5</name>
<sequence>MFSRVAIGEVALTEPTPEIAVTRGDDPGIEKSTAVDGNEKVSVRRGLGQREIAEETVIRKSQGGNTDGLGDIAEAGKRPQVLDTIGPGNETGSFDLNSPEERELTGKSRKSRKPDLVKYSANNDDTKLISESKPQAIHKASTKSMVAFSPEEVARNEQGLNPPIVKSALEALVVKYTMARQPKQAPSTGISPRYGPKSNVRGNSGKLMVDKTQSLAHITVDEHVKNLSTDHASQSTMQGSVRWAIYPDGGFRLAWDVTGLLFIIYQGFIVKHNFRLRVYFLSSSKVPFTLSFETELLGLLADFDRCIDLYFISDIALNFVTGYWNRGALIRSVTLLNPFDVKWRLARLLRLLRLNVLLMKLEEHIDSDVWLATFILIKMFLGLFVLSHWLACVWWSIGVAHEDSETNWIRDNQLDEEGHFATKYLRSLFYAISIVSTMYGDVIAANDGERIFTMFAMLAAGVVFAVVVGSVTNLVVSFGEYKTEYRQRMKRAMRFMRAHNVEPDLQVKIRRYIEHLLDNQFEFKSKSELMTMLSESLQGEVQLNLMGKLLKKYNLFTSLREELVGRICMVCKPVFCAPGDVVFYQGDNADGMYFVRKGALTVIALILPDPPMEHDSTGVCNSFTELMYIKRDDLREKIIAAADGLTLYLEMKAVVCLERERFEDCRLCMMGAIICYGDRRRKFSEGRSIEIDDEELLSRAQELRNIFAVALCKHGRLYEEDDVEEVMEGPVPQPNSPKLLKRGASIRLTQLTEKWMPVKCLTTHGAQLCVADSMGRTPFDLTTDKEMLSLLQAMDLHTATRNNDVISCRAAIEAGIDLNWVHPKTGTTALYGAVDKMHEEMVTLLLDGKADPNTAPSTGFSPLYAAANRGVPRISKILLEYNGDPNRRIGNGETPLFAALRKTKARDEMVELLLKAGANVNVYSNQQVNPFRVALEKNCDKKVLDLLLKYGAVPDGPNLETGDTILQQTRYDLSTAMWRWKKTLIGRTDRTINTWVNRLWTDRVEGSEDADMITDEVEESVGRWSTLLGMTTEVSNVSKRVLALLEGEAPETIQTIRANLEPLLQLSEDNNVTITEEKNTQVEITTSVRFYRIS</sequence>
<dbReference type="PROSITE" id="PS50297">
    <property type="entry name" value="ANK_REP_REGION"/>
    <property type="match status" value="2"/>
</dbReference>
<dbReference type="Gene3D" id="1.10.287.630">
    <property type="entry name" value="Helix hairpin bin"/>
    <property type="match status" value="1"/>
</dbReference>
<dbReference type="Gene3D" id="1.25.40.20">
    <property type="entry name" value="Ankyrin repeat-containing domain"/>
    <property type="match status" value="1"/>
</dbReference>
<dbReference type="SUPFAM" id="SSF51206">
    <property type="entry name" value="cAMP-binding domain-like"/>
    <property type="match status" value="1"/>
</dbReference>
<keyword evidence="5" id="KW-0406">Ion transport</keyword>
<dbReference type="Gene3D" id="2.60.120.10">
    <property type="entry name" value="Jelly Rolls"/>
    <property type="match status" value="1"/>
</dbReference>
<gene>
    <name evidence="5" type="ORF">Pmar_PMAR019156</name>
</gene>
<evidence type="ECO:0000256" key="3">
    <source>
        <dbReference type="SAM" id="Phobius"/>
    </source>
</evidence>
<keyword evidence="5" id="KW-0407">Ion channel</keyword>
<dbReference type="GO" id="GO:0042391">
    <property type="term" value="P:regulation of membrane potential"/>
    <property type="evidence" value="ECO:0007669"/>
    <property type="project" value="TreeGrafter"/>
</dbReference>
<dbReference type="InterPro" id="IPR000595">
    <property type="entry name" value="cNMP-bd_dom"/>
</dbReference>
<protein>
    <submittedName>
        <fullName evidence="5">Voltage and ligand gated potassium channel, putative</fullName>
    </submittedName>
</protein>
<feature type="region of interest" description="Disordered" evidence="2">
    <location>
        <begin position="182"/>
        <end position="203"/>
    </location>
</feature>
<feature type="transmembrane region" description="Helical" evidence="3">
    <location>
        <begin position="451"/>
        <end position="481"/>
    </location>
</feature>
<dbReference type="Proteomes" id="UP000007800">
    <property type="component" value="Unassembled WGS sequence"/>
</dbReference>
<dbReference type="InParanoid" id="C5KU08"/>
<dbReference type="SUPFAM" id="SSF48403">
    <property type="entry name" value="Ankyrin repeat"/>
    <property type="match status" value="1"/>
</dbReference>
<dbReference type="Pfam" id="PF12796">
    <property type="entry name" value="Ank_2"/>
    <property type="match status" value="1"/>
</dbReference>
<dbReference type="GeneID" id="9060963"/>
<evidence type="ECO:0000313" key="6">
    <source>
        <dbReference type="Proteomes" id="UP000007800"/>
    </source>
</evidence>
<feature type="repeat" description="ANK" evidence="1">
    <location>
        <begin position="825"/>
        <end position="857"/>
    </location>
</feature>
<dbReference type="SMART" id="SM00248">
    <property type="entry name" value="ANK"/>
    <property type="match status" value="5"/>
</dbReference>
<organism evidence="6">
    <name type="scientific">Perkinsus marinus (strain ATCC 50983 / TXsc)</name>
    <dbReference type="NCBI Taxonomy" id="423536"/>
    <lineage>
        <taxon>Eukaryota</taxon>
        <taxon>Sar</taxon>
        <taxon>Alveolata</taxon>
        <taxon>Perkinsozoa</taxon>
        <taxon>Perkinsea</taxon>
        <taxon>Perkinsida</taxon>
        <taxon>Perkinsidae</taxon>
        <taxon>Perkinsus</taxon>
    </lineage>
</organism>
<dbReference type="PANTHER" id="PTHR10217:SF435">
    <property type="entry name" value="POTASSIUM VOLTAGE-GATED CHANNEL PROTEIN EAG"/>
    <property type="match status" value="1"/>
</dbReference>
<dbReference type="GO" id="GO:0005249">
    <property type="term" value="F:voltage-gated potassium channel activity"/>
    <property type="evidence" value="ECO:0007669"/>
    <property type="project" value="TreeGrafter"/>
</dbReference>
<dbReference type="Gene3D" id="1.10.287.70">
    <property type="match status" value="1"/>
</dbReference>
<keyword evidence="3" id="KW-0472">Membrane</keyword>
<dbReference type="InterPro" id="IPR036770">
    <property type="entry name" value="Ankyrin_rpt-contain_sf"/>
</dbReference>
<evidence type="ECO:0000256" key="2">
    <source>
        <dbReference type="SAM" id="MobiDB-lite"/>
    </source>
</evidence>
<keyword evidence="5" id="KW-0813">Transport</keyword>
<dbReference type="PROSITE" id="PS50042">
    <property type="entry name" value="CNMP_BINDING_3"/>
    <property type="match status" value="1"/>
</dbReference>
<evidence type="ECO:0000313" key="5">
    <source>
        <dbReference type="EMBL" id="EER12050.1"/>
    </source>
</evidence>
<feature type="repeat" description="ANK" evidence="1">
    <location>
        <begin position="858"/>
        <end position="890"/>
    </location>
</feature>
<dbReference type="CDD" id="cd00038">
    <property type="entry name" value="CAP_ED"/>
    <property type="match status" value="1"/>
</dbReference>
<evidence type="ECO:0000256" key="1">
    <source>
        <dbReference type="PROSITE-ProRule" id="PRU00023"/>
    </source>
</evidence>
<feature type="domain" description="Cyclic nucleotide-binding" evidence="4">
    <location>
        <begin position="555"/>
        <end position="663"/>
    </location>
</feature>
<dbReference type="PANTHER" id="PTHR10217">
    <property type="entry name" value="VOLTAGE AND LIGAND GATED POTASSIUM CHANNEL"/>
    <property type="match status" value="1"/>
</dbReference>
<evidence type="ECO:0000259" key="4">
    <source>
        <dbReference type="PROSITE" id="PS50042"/>
    </source>
</evidence>
<dbReference type="AlphaFoldDB" id="C5KU08"/>
<dbReference type="SUPFAM" id="SSF81324">
    <property type="entry name" value="Voltage-gated potassium channels"/>
    <property type="match status" value="1"/>
</dbReference>
<feature type="transmembrane region" description="Helical" evidence="3">
    <location>
        <begin position="428"/>
        <end position="445"/>
    </location>
</feature>
<accession>C5KU08</accession>
<dbReference type="GO" id="GO:0005886">
    <property type="term" value="C:plasma membrane"/>
    <property type="evidence" value="ECO:0007669"/>
    <property type="project" value="TreeGrafter"/>
</dbReference>
<dbReference type="PROSITE" id="PS50088">
    <property type="entry name" value="ANK_REPEAT"/>
    <property type="match status" value="3"/>
</dbReference>
<dbReference type="RefSeq" id="XP_002780255.1">
    <property type="nucleotide sequence ID" value="XM_002780209.1"/>
</dbReference>
<keyword evidence="6" id="KW-1185">Reference proteome</keyword>
<feature type="repeat" description="ANK" evidence="1">
    <location>
        <begin position="891"/>
        <end position="925"/>
    </location>
</feature>
<feature type="transmembrane region" description="Helical" evidence="3">
    <location>
        <begin position="369"/>
        <end position="395"/>
    </location>
</feature>
<keyword evidence="3" id="KW-0812">Transmembrane</keyword>
<dbReference type="InterPro" id="IPR018490">
    <property type="entry name" value="cNMP-bd_dom_sf"/>
</dbReference>
<dbReference type="EMBL" id="GG676180">
    <property type="protein sequence ID" value="EER12050.1"/>
    <property type="molecule type" value="Genomic_DNA"/>
</dbReference>
<feature type="region of interest" description="Disordered" evidence="2">
    <location>
        <begin position="60"/>
        <end position="121"/>
    </location>
</feature>
<reference evidence="5 6" key="1">
    <citation type="submission" date="2008-07" db="EMBL/GenBank/DDBJ databases">
        <authorList>
            <person name="El-Sayed N."/>
            <person name="Caler E."/>
            <person name="Inman J."/>
            <person name="Amedeo P."/>
            <person name="Hass B."/>
            <person name="Wortman J."/>
        </authorList>
    </citation>
    <scope>NUCLEOTIDE SEQUENCE [LARGE SCALE GENOMIC DNA]</scope>
    <source>
        <strain evidence="6">ATCC 50983 / TXsc</strain>
    </source>
</reference>